<dbReference type="GO" id="GO:0071555">
    <property type="term" value="P:cell wall organization"/>
    <property type="evidence" value="ECO:0007669"/>
    <property type="project" value="UniProtKB-KW"/>
</dbReference>
<dbReference type="InterPro" id="IPR003447">
    <property type="entry name" value="FEMABX"/>
</dbReference>
<proteinExistence type="inferred from homology"/>
<dbReference type="PANTHER" id="PTHR36174:SF1">
    <property type="entry name" value="LIPID II:GLYCINE GLYCYLTRANSFERASE"/>
    <property type="match status" value="1"/>
</dbReference>
<keyword evidence="5 8" id="KW-0012">Acyltransferase</keyword>
<evidence type="ECO:0000313" key="8">
    <source>
        <dbReference type="EMBL" id="VFQ44434.1"/>
    </source>
</evidence>
<dbReference type="InterPro" id="IPR017469">
    <property type="entry name" value="PEP-CTERM_FemAB-rel"/>
</dbReference>
<keyword evidence="6" id="KW-0961">Cell wall biogenesis/degradation</keyword>
<dbReference type="GO" id="GO:0008360">
    <property type="term" value="P:regulation of cell shape"/>
    <property type="evidence" value="ECO:0007669"/>
    <property type="project" value="UniProtKB-KW"/>
</dbReference>
<evidence type="ECO:0000256" key="2">
    <source>
        <dbReference type="ARBA" id="ARBA00022679"/>
    </source>
</evidence>
<dbReference type="PROSITE" id="PS51191">
    <property type="entry name" value="FEMABX"/>
    <property type="match status" value="1"/>
</dbReference>
<evidence type="ECO:0000313" key="9">
    <source>
        <dbReference type="Proteomes" id="UP000507962"/>
    </source>
</evidence>
<dbReference type="Proteomes" id="UP000507962">
    <property type="component" value="Unassembled WGS sequence"/>
</dbReference>
<gene>
    <name evidence="8" type="ORF">MSL71_20830</name>
</gene>
<keyword evidence="3" id="KW-0133">Cell shape</keyword>
<keyword evidence="9" id="KW-1185">Reference proteome</keyword>
<feature type="domain" description="BioF2-like acetyltransferase" evidence="7">
    <location>
        <begin position="167"/>
        <end position="305"/>
    </location>
</feature>
<reference evidence="8 9" key="1">
    <citation type="submission" date="2019-03" db="EMBL/GenBank/DDBJ databases">
        <authorList>
            <person name="Nijsse B."/>
        </authorList>
    </citation>
    <scope>NUCLEOTIDE SEQUENCE [LARGE SCALE GENOMIC DNA]</scope>
    <source>
        <strain evidence="8">Desulfoluna butyratoxydans MSL71</strain>
    </source>
</reference>
<evidence type="ECO:0000256" key="1">
    <source>
        <dbReference type="ARBA" id="ARBA00009943"/>
    </source>
</evidence>
<evidence type="ECO:0000256" key="6">
    <source>
        <dbReference type="ARBA" id="ARBA00023316"/>
    </source>
</evidence>
<evidence type="ECO:0000256" key="3">
    <source>
        <dbReference type="ARBA" id="ARBA00022960"/>
    </source>
</evidence>
<dbReference type="NCBIfam" id="TIGR03019">
    <property type="entry name" value="pepcterm_femAB"/>
    <property type="match status" value="1"/>
</dbReference>
<evidence type="ECO:0000256" key="5">
    <source>
        <dbReference type="ARBA" id="ARBA00023315"/>
    </source>
</evidence>
<sequence>MHIVNTETDRTVTEEAWNAYLFAHGRGSLYAMAQWGELVREVYGHRDIRLAALERRHGVDEVVGVLPLVAMRSRIFGHKLVSMPYVDMAGVVADTPEIEQALVTRALEIGRETGSRCVEVRQAGSLGSFDGQETLDMGAGVYTLTVARDKARMVLCLPSSSKDLWSSFKSKLRNQISRGTRDGLSARVGGDELVAPFYTVFAENMRDLGSPVHSKKLFHRVMERFSGKANIILVEKDGEPVSAAVVCSFGKALQNPWASTRRRFNKMSPNMLLYWRMLEFACDAGHTTFDFGRSTPGEGTYRFKKQWGPEPHPLHWYRFTPGEQPRSEGPAGERDRFGKAMAFWKKLPVPVTRVIGPMVRGQISL</sequence>
<evidence type="ECO:0000259" key="7">
    <source>
        <dbReference type="Pfam" id="PF13480"/>
    </source>
</evidence>
<dbReference type="AlphaFoldDB" id="A0A4U8YLV0"/>
<dbReference type="RefSeq" id="WP_180139914.1">
    <property type="nucleotide sequence ID" value="NZ_CAADHO010000003.1"/>
</dbReference>
<keyword evidence="2 8" id="KW-0808">Transferase</keyword>
<dbReference type="GO" id="GO:0009252">
    <property type="term" value="P:peptidoglycan biosynthetic process"/>
    <property type="evidence" value="ECO:0007669"/>
    <property type="project" value="UniProtKB-KW"/>
</dbReference>
<dbReference type="InterPro" id="IPR038740">
    <property type="entry name" value="BioF2-like_GNAT_dom"/>
</dbReference>
<dbReference type="GO" id="GO:0016755">
    <property type="term" value="F:aminoacyltransferase activity"/>
    <property type="evidence" value="ECO:0007669"/>
    <property type="project" value="InterPro"/>
</dbReference>
<dbReference type="PANTHER" id="PTHR36174">
    <property type="entry name" value="LIPID II:GLYCINE GLYCYLTRANSFERASE"/>
    <property type="match status" value="1"/>
</dbReference>
<evidence type="ECO:0000256" key="4">
    <source>
        <dbReference type="ARBA" id="ARBA00022984"/>
    </source>
</evidence>
<dbReference type="Gene3D" id="3.40.630.30">
    <property type="match status" value="1"/>
</dbReference>
<keyword evidence="4" id="KW-0573">Peptidoglycan synthesis</keyword>
<dbReference type="InterPro" id="IPR016181">
    <property type="entry name" value="Acyl_CoA_acyltransferase"/>
</dbReference>
<dbReference type="SUPFAM" id="SSF55729">
    <property type="entry name" value="Acyl-CoA N-acyltransferases (Nat)"/>
    <property type="match status" value="1"/>
</dbReference>
<name>A0A4U8YLV0_9BACT</name>
<accession>A0A4U8YLV0</accession>
<organism evidence="8 9">
    <name type="scientific">Desulfoluna butyratoxydans</name>
    <dbReference type="NCBI Taxonomy" id="231438"/>
    <lineage>
        <taxon>Bacteria</taxon>
        <taxon>Pseudomonadati</taxon>
        <taxon>Thermodesulfobacteriota</taxon>
        <taxon>Desulfobacteria</taxon>
        <taxon>Desulfobacterales</taxon>
        <taxon>Desulfolunaceae</taxon>
        <taxon>Desulfoluna</taxon>
    </lineage>
</organism>
<comment type="similarity">
    <text evidence="1">Belongs to the FemABX family.</text>
</comment>
<dbReference type="Pfam" id="PF13480">
    <property type="entry name" value="Acetyltransf_6"/>
    <property type="match status" value="1"/>
</dbReference>
<protein>
    <submittedName>
        <fullName evidence="8">Acyl-coa n-acyltransferase</fullName>
    </submittedName>
</protein>
<dbReference type="EMBL" id="CAADHO010000003">
    <property type="protein sequence ID" value="VFQ44434.1"/>
    <property type="molecule type" value="Genomic_DNA"/>
</dbReference>
<dbReference type="InterPro" id="IPR050644">
    <property type="entry name" value="PG_Glycine_Bridge_Synth"/>
</dbReference>